<evidence type="ECO:0000256" key="3">
    <source>
        <dbReference type="SAM" id="SignalP"/>
    </source>
</evidence>
<sequence length="1427" mass="161382">MAKSKSSGLASFILFLAAILQLLNVYAAETDIDSSRSFAKPVMSSVTAEFIQFLRQHEQVFQAVEQIAAEDEDEMNAQEEDTQLSQGDVSVLQSGQGSARDYEIEPASYIIHVALQSTDAITTAIGHWVDRTSQLPEFFPRVAGVAMAAGSDIDIEKVRANAALLQRDLTQTYQQLFVHFGGHLLQQGRILAIASVDGSAENQVHSVSMTEFLLGAGASRSREFPFVTEELVNAQMMEHSWSSHIVVPHRAIATISLPETPTPIDQVVVIQAIQVPATVPLVLGQLLLDGELHGSQTFRDFDWVIFFAQPVCNRLAGLPSRCCLSFAEETTLIFYPNGNKDASDGFCSISLRIPEGAQLSRVLYINHDAFGPNIVKQAVEGYTNACRVIKPSSALRGTAADILVLGVKEIYQYGWASDPMLEKVLLIGDAPAAEINFQLLRELRDREAQQERQRKLEVETRRQEEERQRQEAAANLEREEAAREAAALQEVVNAMPEPVVAEEVLMQGAVKAAQARAEKAAKLESPEERAEREKKEQALAWLLDYQRRQAEEKEEAERQRLEREQAENEVKREAEEKQNAAEQKELEEKQRRAQEEQIERRTRELGEQRRREEEERRRVAEEERRLDEELRRAEEEASRLEEQRLREAEERRKRLEDESRRLEAERRQQEEQKRKEAERARSRQEELRRLEEQRRAFERAEEERLKAEAKRQKEAEEAKQRAEEEERKEEERRRLAEEEVAIGSGFSATRALRRLALASPRWVPPLSPLPSPLPPMGPMGLTGMQGMTPRLLPMPPQHLNKPSFVHPPPQDGFEMEEEDFKELQTLHQELVDSHNELRNEHAHLLKAHEDLIIAMRQNATNGAEKNLKRHPALGVVRLDYEYPPAPGDSDHPGSFGYDVYYRCVPGLTFEMCQSGQFTELVERRFADAIKHLEARGASAITGDCGFMMAFQVLARKIASKPIFMSSMVQCPIIAASLDPDDDILILTANSESLKPQKEILLTSCGFDVSKERFHIHGCEDVPGFEAVSLGQKVDVEKVQPGILQLVKGIIKEKPEIRAILLECTELPPYADALRYHTGLPVWDAITAADFYVTAFRDEPRFGQQDWQREWDGQQEAYELGDHLTKDEQALLVNKAQKNLGKKVEALSKGQQIEQIQKKVRRQQAPILGVIRLDYNYPPAPGDVDFPGTYNYDVLFRVVPGFTFAMAQSGQLSEDVEQEFIDAVKWLEMRGVAGITGDCGFMMAFQPLASSIASVPVFMSSMMQSPMISVAFDKYDKVLILTANDESLKPQKETLLRQCGFNVDDQRFMIVGCQNVPGFNAVAEGRKVDVEYVTPGIVYLVKQHLKKHPSVRGILLECTELPPYADALRDETGLPVFDAITNADFFISARMDNPRFGFNQWQLGWDGIQDTYEFGSNLSFKRASKLLS</sequence>
<proteinExistence type="predicted"/>
<evidence type="ECO:0000313" key="5">
    <source>
        <dbReference type="EMBL" id="CAL4799055.1"/>
    </source>
</evidence>
<keyword evidence="3" id="KW-0732">Signal</keyword>
<evidence type="ECO:0000313" key="6">
    <source>
        <dbReference type="Proteomes" id="UP001152797"/>
    </source>
</evidence>
<feature type="region of interest" description="Disordered" evidence="2">
    <location>
        <begin position="454"/>
        <end position="480"/>
    </location>
</feature>
<dbReference type="EMBL" id="CAMXCT030005223">
    <property type="protein sequence ID" value="CAL4799055.1"/>
    <property type="molecule type" value="Genomic_DNA"/>
</dbReference>
<reference evidence="4" key="1">
    <citation type="submission" date="2022-10" db="EMBL/GenBank/DDBJ databases">
        <authorList>
            <person name="Chen Y."/>
            <person name="Dougan E. K."/>
            <person name="Chan C."/>
            <person name="Rhodes N."/>
            <person name="Thang M."/>
        </authorList>
    </citation>
    <scope>NUCLEOTIDE SEQUENCE</scope>
</reference>
<keyword evidence="6" id="KW-1185">Reference proteome</keyword>
<organism evidence="4">
    <name type="scientific">Cladocopium goreaui</name>
    <dbReference type="NCBI Taxonomy" id="2562237"/>
    <lineage>
        <taxon>Eukaryota</taxon>
        <taxon>Sar</taxon>
        <taxon>Alveolata</taxon>
        <taxon>Dinophyceae</taxon>
        <taxon>Suessiales</taxon>
        <taxon>Symbiodiniaceae</taxon>
        <taxon>Cladocopium</taxon>
    </lineage>
</organism>
<dbReference type="InterPro" id="IPR052293">
    <property type="entry name" value="SRRP"/>
</dbReference>
<accession>A0A9P1GG19</accession>
<feature type="coiled-coil region" evidence="1">
    <location>
        <begin position="54"/>
        <end position="81"/>
    </location>
</feature>
<dbReference type="PANTHER" id="PTHR12239:SF41">
    <property type="entry name" value="MEMBRANE ASSOCIATED PROTEIN, PUTATIVE-RELATED"/>
    <property type="match status" value="1"/>
</dbReference>
<dbReference type="Proteomes" id="UP001152797">
    <property type="component" value="Unassembled WGS sequence"/>
</dbReference>
<dbReference type="PANTHER" id="PTHR12239">
    <property type="entry name" value="PROTEIN CBG20215-RELATED"/>
    <property type="match status" value="1"/>
</dbReference>
<evidence type="ECO:0000313" key="4">
    <source>
        <dbReference type="EMBL" id="CAI4011743.1"/>
    </source>
</evidence>
<protein>
    <submittedName>
        <fullName evidence="4">Uncharacterized protein</fullName>
    </submittedName>
</protein>
<dbReference type="OrthoDB" id="412093at2759"/>
<feature type="chain" id="PRO_5043272775" evidence="3">
    <location>
        <begin position="28"/>
        <end position="1427"/>
    </location>
</feature>
<reference evidence="5 6" key="2">
    <citation type="submission" date="2024-05" db="EMBL/GenBank/DDBJ databases">
        <authorList>
            <person name="Chen Y."/>
            <person name="Shah S."/>
            <person name="Dougan E. K."/>
            <person name="Thang M."/>
            <person name="Chan C."/>
        </authorList>
    </citation>
    <scope>NUCLEOTIDE SEQUENCE [LARGE SCALE GENOMIC DNA]</scope>
</reference>
<feature type="region of interest" description="Disordered" evidence="2">
    <location>
        <begin position="552"/>
        <end position="737"/>
    </location>
</feature>
<keyword evidence="1" id="KW-0175">Coiled coil</keyword>
<dbReference type="EMBL" id="CAMXCT020005223">
    <property type="protein sequence ID" value="CAL1165118.1"/>
    <property type="molecule type" value="Genomic_DNA"/>
</dbReference>
<evidence type="ECO:0000256" key="1">
    <source>
        <dbReference type="SAM" id="Coils"/>
    </source>
</evidence>
<comment type="caution">
    <text evidence="4">The sequence shown here is derived from an EMBL/GenBank/DDBJ whole genome shotgun (WGS) entry which is preliminary data.</text>
</comment>
<evidence type="ECO:0000256" key="2">
    <source>
        <dbReference type="SAM" id="MobiDB-lite"/>
    </source>
</evidence>
<name>A0A9P1GG19_9DINO</name>
<dbReference type="EMBL" id="CAMXCT010005223">
    <property type="protein sequence ID" value="CAI4011743.1"/>
    <property type="molecule type" value="Genomic_DNA"/>
</dbReference>
<feature type="signal peptide" evidence="3">
    <location>
        <begin position="1"/>
        <end position="27"/>
    </location>
</feature>
<gene>
    <name evidence="4" type="ORF">C1SCF055_LOCUS36874</name>
</gene>